<feature type="transmembrane region" description="Helical" evidence="7">
    <location>
        <begin position="226"/>
        <end position="245"/>
    </location>
</feature>
<dbReference type="InterPro" id="IPR020846">
    <property type="entry name" value="MFS_dom"/>
</dbReference>
<comment type="subcellular location">
    <subcellularLocation>
        <location evidence="1">Membrane</location>
        <topology evidence="1">Multi-pass membrane protein</topology>
    </subcellularLocation>
</comment>
<protein>
    <submittedName>
        <fullName evidence="9">Major facilitator superfamily domain protein</fullName>
    </submittedName>
</protein>
<feature type="transmembrane region" description="Helical" evidence="7">
    <location>
        <begin position="368"/>
        <end position="388"/>
    </location>
</feature>
<evidence type="ECO:0000259" key="8">
    <source>
        <dbReference type="PROSITE" id="PS50850"/>
    </source>
</evidence>
<evidence type="ECO:0000313" key="10">
    <source>
        <dbReference type="Proteomes" id="UP000530670"/>
    </source>
</evidence>
<dbReference type="InterPro" id="IPR036259">
    <property type="entry name" value="MFS_trans_sf"/>
</dbReference>
<evidence type="ECO:0000256" key="7">
    <source>
        <dbReference type="SAM" id="Phobius"/>
    </source>
</evidence>
<evidence type="ECO:0000256" key="1">
    <source>
        <dbReference type="ARBA" id="ARBA00004141"/>
    </source>
</evidence>
<feature type="domain" description="Major facilitator superfamily (MFS) profile" evidence="8">
    <location>
        <begin position="70"/>
        <end position="483"/>
    </location>
</feature>
<dbReference type="PROSITE" id="PS50850">
    <property type="entry name" value="MFS"/>
    <property type="match status" value="1"/>
</dbReference>
<dbReference type="AlphaFoldDB" id="A0A8H5R2I2"/>
<dbReference type="GO" id="GO:0005886">
    <property type="term" value="C:plasma membrane"/>
    <property type="evidence" value="ECO:0007669"/>
    <property type="project" value="TreeGrafter"/>
</dbReference>
<comment type="caution">
    <text evidence="9">The sequence shown here is derived from an EMBL/GenBank/DDBJ whole genome shotgun (WGS) entry which is preliminary data.</text>
</comment>
<dbReference type="OrthoDB" id="2585655at2759"/>
<keyword evidence="2 7" id="KW-0812">Transmembrane</keyword>
<feature type="transmembrane region" description="Helical" evidence="7">
    <location>
        <begin position="106"/>
        <end position="124"/>
    </location>
</feature>
<feature type="transmembrane region" description="Helical" evidence="7">
    <location>
        <begin position="70"/>
        <end position="94"/>
    </location>
</feature>
<dbReference type="Pfam" id="PF07690">
    <property type="entry name" value="MFS_1"/>
    <property type="match status" value="1"/>
</dbReference>
<dbReference type="InterPro" id="IPR011701">
    <property type="entry name" value="MFS"/>
</dbReference>
<feature type="compositionally biased region" description="Polar residues" evidence="6">
    <location>
        <begin position="285"/>
        <end position="295"/>
    </location>
</feature>
<dbReference type="PANTHER" id="PTHR23502:SF4">
    <property type="entry name" value="MAJOR FACILITATOR SUPERFAMILY (MFS) PROFILE DOMAIN-CONTAINING PROTEIN-RELATED"/>
    <property type="match status" value="1"/>
</dbReference>
<dbReference type="RefSeq" id="XP_037202918.1">
    <property type="nucleotide sequence ID" value="XM_037342872.1"/>
</dbReference>
<keyword evidence="5" id="KW-0325">Glycoprotein</keyword>
<feature type="compositionally biased region" description="Basic and acidic residues" evidence="6">
    <location>
        <begin position="259"/>
        <end position="270"/>
    </location>
</feature>
<feature type="region of interest" description="Disordered" evidence="6">
    <location>
        <begin position="1"/>
        <end position="22"/>
    </location>
</feature>
<feature type="transmembrane region" description="Helical" evidence="7">
    <location>
        <begin position="323"/>
        <end position="348"/>
    </location>
</feature>
<organism evidence="9 10">
    <name type="scientific">Fusarium tjaetaba</name>
    <dbReference type="NCBI Taxonomy" id="1567544"/>
    <lineage>
        <taxon>Eukaryota</taxon>
        <taxon>Fungi</taxon>
        <taxon>Dikarya</taxon>
        <taxon>Ascomycota</taxon>
        <taxon>Pezizomycotina</taxon>
        <taxon>Sordariomycetes</taxon>
        <taxon>Hypocreomycetidae</taxon>
        <taxon>Hypocreales</taxon>
        <taxon>Nectriaceae</taxon>
        <taxon>Fusarium</taxon>
        <taxon>Fusarium fujikuroi species complex</taxon>
    </lineage>
</organism>
<evidence type="ECO:0000256" key="4">
    <source>
        <dbReference type="ARBA" id="ARBA00023136"/>
    </source>
</evidence>
<dbReference type="Proteomes" id="UP000530670">
    <property type="component" value="Unassembled WGS sequence"/>
</dbReference>
<dbReference type="GeneID" id="59295142"/>
<keyword evidence="10" id="KW-1185">Reference proteome</keyword>
<keyword evidence="3 7" id="KW-1133">Transmembrane helix</keyword>
<dbReference type="EMBL" id="JAAQRI010000231">
    <property type="protein sequence ID" value="KAF5625349.1"/>
    <property type="molecule type" value="Genomic_DNA"/>
</dbReference>
<feature type="compositionally biased region" description="Basic and acidic residues" evidence="6">
    <location>
        <begin position="1"/>
        <end position="11"/>
    </location>
</feature>
<accession>A0A8H5R2I2</accession>
<feature type="transmembrane region" description="Helical" evidence="7">
    <location>
        <begin position="409"/>
        <end position="430"/>
    </location>
</feature>
<dbReference type="PANTHER" id="PTHR23502">
    <property type="entry name" value="MAJOR FACILITATOR SUPERFAMILY"/>
    <property type="match status" value="1"/>
</dbReference>
<gene>
    <name evidence="9" type="ORF">FTJAE_10068</name>
</gene>
<feature type="transmembrane region" description="Helical" evidence="7">
    <location>
        <begin position="442"/>
        <end position="462"/>
    </location>
</feature>
<evidence type="ECO:0000313" key="9">
    <source>
        <dbReference type="EMBL" id="KAF5625349.1"/>
    </source>
</evidence>
<dbReference type="SUPFAM" id="SSF103473">
    <property type="entry name" value="MFS general substrate transporter"/>
    <property type="match status" value="1"/>
</dbReference>
<feature type="transmembrane region" description="Helical" evidence="7">
    <location>
        <begin position="136"/>
        <end position="153"/>
    </location>
</feature>
<dbReference type="Gene3D" id="1.20.1250.20">
    <property type="entry name" value="MFS general substrate transporter like domains"/>
    <property type="match status" value="1"/>
</dbReference>
<sequence>MANHQDPDAMTHVDTTASTRPPGTELLYDNTSHLQYVKDKQGNHIILVPQPSTTDPNDPLRWSRAKKWIVFLNGVFYAFMGSVTGPIMAAGMIPLTERFGVSLQKLTYANGATLICQGVGNIFWMPFAIKFGRRPVYLLSNLLMGVACIWLGLASNASYTPFVIGRAFLGLFEAPIESIVPTTITDTFFLHERGAMVSAYGLSVLSGNELGPLFSALIIQYLDMAWAFYIVAMFIGLSCITMFFFMTETKYTKPRDQNTLEASNECHPETKTSSQNIEDVRRSSCNDSESQSSPPKESYLKELLPFRKGDPQVSLLKVFLRPFALICYPTVLWASMIYGVSLGWNVIIGSTVAQLFGEAYGFDSQAQGLIFLSLFVGPVIGLGVLTAGSQIGVSLSMSYALDCHKELSVELMVVVASLKSLMAWIWTWIINDWIISDGMLTVYMTIAAINIAIHLTTIGLYLKGKDIRIWLHEENFLKRFKLD</sequence>
<evidence type="ECO:0000256" key="3">
    <source>
        <dbReference type="ARBA" id="ARBA00022989"/>
    </source>
</evidence>
<proteinExistence type="predicted"/>
<evidence type="ECO:0000256" key="2">
    <source>
        <dbReference type="ARBA" id="ARBA00022692"/>
    </source>
</evidence>
<dbReference type="GO" id="GO:0022857">
    <property type="term" value="F:transmembrane transporter activity"/>
    <property type="evidence" value="ECO:0007669"/>
    <property type="project" value="InterPro"/>
</dbReference>
<feature type="region of interest" description="Disordered" evidence="6">
    <location>
        <begin position="259"/>
        <end position="296"/>
    </location>
</feature>
<evidence type="ECO:0000256" key="6">
    <source>
        <dbReference type="SAM" id="MobiDB-lite"/>
    </source>
</evidence>
<reference evidence="9 10" key="1">
    <citation type="submission" date="2020-05" db="EMBL/GenBank/DDBJ databases">
        <title>Identification and distribution of gene clusters putatively required for synthesis of sphingolipid metabolism inhibitors in phylogenetically diverse species of the filamentous fungus Fusarium.</title>
        <authorList>
            <person name="Kim H.-S."/>
            <person name="Busman M."/>
            <person name="Brown D.W."/>
            <person name="Divon H."/>
            <person name="Uhlig S."/>
            <person name="Proctor R.H."/>
        </authorList>
    </citation>
    <scope>NUCLEOTIDE SEQUENCE [LARGE SCALE GENOMIC DNA]</scope>
    <source>
        <strain evidence="9 10">NRRL 66243</strain>
    </source>
</reference>
<name>A0A8H5R2I2_9HYPO</name>
<evidence type="ECO:0000256" key="5">
    <source>
        <dbReference type="ARBA" id="ARBA00023180"/>
    </source>
</evidence>
<keyword evidence="4 7" id="KW-0472">Membrane</keyword>